<feature type="domain" description="Thiamine phosphate synthase/TenI" evidence="18">
    <location>
        <begin position="10"/>
        <end position="203"/>
    </location>
</feature>
<dbReference type="PANTHER" id="PTHR20857">
    <property type="entry name" value="THIAMINE-PHOSPHATE PYROPHOSPHORYLASE"/>
    <property type="match status" value="1"/>
</dbReference>
<dbReference type="GO" id="GO:0005737">
    <property type="term" value="C:cytoplasm"/>
    <property type="evidence" value="ECO:0007669"/>
    <property type="project" value="TreeGrafter"/>
</dbReference>
<dbReference type="OrthoDB" id="4994at2759"/>
<dbReference type="NCBIfam" id="TIGR00694">
    <property type="entry name" value="thiM"/>
    <property type="match status" value="1"/>
</dbReference>
<comment type="cofactor">
    <cofactor evidence="2">
        <name>Mg(2+)</name>
        <dbReference type="ChEBI" id="CHEBI:18420"/>
    </cofactor>
</comment>
<evidence type="ECO:0000256" key="16">
    <source>
        <dbReference type="ARBA" id="ARBA00061146"/>
    </source>
</evidence>
<dbReference type="Pfam" id="PF02581">
    <property type="entry name" value="TMP-TENI"/>
    <property type="match status" value="1"/>
</dbReference>
<dbReference type="PRINTS" id="PR01099">
    <property type="entry name" value="HYETHTZKNASE"/>
</dbReference>
<dbReference type="SUPFAM" id="SSF51391">
    <property type="entry name" value="Thiamin phosphate synthase"/>
    <property type="match status" value="1"/>
</dbReference>
<evidence type="ECO:0000256" key="6">
    <source>
        <dbReference type="ARBA" id="ARBA00022679"/>
    </source>
</evidence>
<keyword evidence="9 19" id="KW-0418">Kinase</keyword>
<dbReference type="STRING" id="1330018.A0A167J9C5"/>
<keyword evidence="7" id="KW-0479">Metal-binding</keyword>
<dbReference type="Gene3D" id="3.40.1190.20">
    <property type="match status" value="1"/>
</dbReference>
<dbReference type="GO" id="GO:0000287">
    <property type="term" value="F:magnesium ion binding"/>
    <property type="evidence" value="ECO:0007669"/>
    <property type="project" value="InterPro"/>
</dbReference>
<dbReference type="InterPro" id="IPR022998">
    <property type="entry name" value="ThiamineP_synth_TenI"/>
</dbReference>
<dbReference type="InterPro" id="IPR034291">
    <property type="entry name" value="TMP_synthase"/>
</dbReference>
<protein>
    <submittedName>
        <fullName evidence="19">Hydroxyethylthiazole kinase</fullName>
    </submittedName>
</protein>
<evidence type="ECO:0000256" key="9">
    <source>
        <dbReference type="ARBA" id="ARBA00022777"/>
    </source>
</evidence>
<evidence type="ECO:0000256" key="1">
    <source>
        <dbReference type="ARBA" id="ARBA00001771"/>
    </source>
</evidence>
<proteinExistence type="inferred from homology"/>
<dbReference type="HAMAP" id="MF_00228">
    <property type="entry name" value="Thz_kinase"/>
    <property type="match status" value="1"/>
</dbReference>
<dbReference type="CDD" id="cd01170">
    <property type="entry name" value="THZ_kinase"/>
    <property type="match status" value="1"/>
</dbReference>
<evidence type="ECO:0000256" key="3">
    <source>
        <dbReference type="ARBA" id="ARBA00003814"/>
    </source>
</evidence>
<evidence type="ECO:0000256" key="14">
    <source>
        <dbReference type="ARBA" id="ARBA00047851"/>
    </source>
</evidence>
<dbReference type="GO" id="GO:0004417">
    <property type="term" value="F:hydroxyethylthiazole kinase activity"/>
    <property type="evidence" value="ECO:0007669"/>
    <property type="project" value="UniProtKB-EC"/>
</dbReference>
<reference evidence="19 20" key="1">
    <citation type="journal article" date="2016" name="Mol. Biol. Evol.">
        <title>Comparative Genomics of Early-Diverging Mushroom-Forming Fungi Provides Insights into the Origins of Lignocellulose Decay Capabilities.</title>
        <authorList>
            <person name="Nagy L.G."/>
            <person name="Riley R."/>
            <person name="Tritt A."/>
            <person name="Adam C."/>
            <person name="Daum C."/>
            <person name="Floudas D."/>
            <person name="Sun H."/>
            <person name="Yadav J.S."/>
            <person name="Pangilinan J."/>
            <person name="Larsson K.H."/>
            <person name="Matsuura K."/>
            <person name="Barry K."/>
            <person name="Labutti K."/>
            <person name="Kuo R."/>
            <person name="Ohm R.A."/>
            <person name="Bhattacharya S.S."/>
            <person name="Shirouzu T."/>
            <person name="Yoshinaga Y."/>
            <person name="Martin F.M."/>
            <person name="Grigoriev I.V."/>
            <person name="Hibbett D.S."/>
        </authorList>
    </citation>
    <scope>NUCLEOTIDE SEQUENCE [LARGE SCALE GENOMIC DNA]</scope>
    <source>
        <strain evidence="19 20">TUFC12733</strain>
    </source>
</reference>
<evidence type="ECO:0000256" key="13">
    <source>
        <dbReference type="ARBA" id="ARBA00047334"/>
    </source>
</evidence>
<evidence type="ECO:0000313" key="19">
    <source>
        <dbReference type="EMBL" id="KZO93365.1"/>
    </source>
</evidence>
<dbReference type="GO" id="GO:0004789">
    <property type="term" value="F:thiamine-phosphate diphosphorylase activity"/>
    <property type="evidence" value="ECO:0007669"/>
    <property type="project" value="UniProtKB-EC"/>
</dbReference>
<evidence type="ECO:0000256" key="5">
    <source>
        <dbReference type="ARBA" id="ARBA00005165"/>
    </source>
</evidence>
<comment type="similarity">
    <text evidence="17">In the N-terminal section; belongs to the thiamine-phosphate synthase family.</text>
</comment>
<name>A0A167J9C5_CALVF</name>
<comment type="catalytic activity">
    <reaction evidence="1">
        <text>5-(2-hydroxyethyl)-4-methylthiazole + ATP = 4-methyl-5-(2-phosphooxyethyl)-thiazole + ADP + H(+)</text>
        <dbReference type="Rhea" id="RHEA:24212"/>
        <dbReference type="ChEBI" id="CHEBI:15378"/>
        <dbReference type="ChEBI" id="CHEBI:17957"/>
        <dbReference type="ChEBI" id="CHEBI:30616"/>
        <dbReference type="ChEBI" id="CHEBI:58296"/>
        <dbReference type="ChEBI" id="CHEBI:456216"/>
        <dbReference type="EC" id="2.7.1.50"/>
    </reaction>
</comment>
<evidence type="ECO:0000256" key="2">
    <source>
        <dbReference type="ARBA" id="ARBA00001946"/>
    </source>
</evidence>
<dbReference type="PANTHER" id="PTHR20857:SF23">
    <property type="entry name" value="THIAMINE BIOSYNTHETIC BIFUNCTIONAL ENZYME"/>
    <property type="match status" value="1"/>
</dbReference>
<evidence type="ECO:0000256" key="7">
    <source>
        <dbReference type="ARBA" id="ARBA00022723"/>
    </source>
</evidence>
<accession>A0A167J9C5</accession>
<dbReference type="InterPro" id="IPR000417">
    <property type="entry name" value="Hyethyz_kinase"/>
</dbReference>
<comment type="pathway">
    <text evidence="4">Cofactor biosynthesis; thiamine diphosphate biosynthesis; 4-methyl-5-(2-phosphoethyl)-thiazole from 5-(2-hydroxyethyl)-4-methylthiazole: step 1/1.</text>
</comment>
<dbReference type="InterPro" id="IPR013785">
    <property type="entry name" value="Aldolase_TIM"/>
</dbReference>
<keyword evidence="11" id="KW-0460">Magnesium</keyword>
<dbReference type="Pfam" id="PF02110">
    <property type="entry name" value="HK"/>
    <property type="match status" value="1"/>
</dbReference>
<dbReference type="EMBL" id="KV417302">
    <property type="protein sequence ID" value="KZO93365.1"/>
    <property type="molecule type" value="Genomic_DNA"/>
</dbReference>
<dbReference type="FunFam" id="3.20.20.70:FF:000104">
    <property type="entry name" value="Thiamine biosynthetic bifunctional enzyme"/>
    <property type="match status" value="1"/>
</dbReference>
<comment type="catalytic activity">
    <reaction evidence="14">
        <text>2-(2-carboxy-4-methylthiazol-5-yl)ethyl phosphate + 4-amino-2-methyl-5-(diphosphooxymethyl)pyrimidine + 2 H(+) = thiamine phosphate + CO2 + diphosphate</text>
        <dbReference type="Rhea" id="RHEA:47848"/>
        <dbReference type="ChEBI" id="CHEBI:15378"/>
        <dbReference type="ChEBI" id="CHEBI:16526"/>
        <dbReference type="ChEBI" id="CHEBI:33019"/>
        <dbReference type="ChEBI" id="CHEBI:37575"/>
        <dbReference type="ChEBI" id="CHEBI:57841"/>
        <dbReference type="ChEBI" id="CHEBI:62890"/>
        <dbReference type="EC" id="2.5.1.3"/>
    </reaction>
</comment>
<keyword evidence="6" id="KW-0808">Transferase</keyword>
<comment type="similarity">
    <text evidence="16">In the C-terminal section; belongs to the Thz kinase family.</text>
</comment>
<comment type="function">
    <text evidence="3">Condenses 4-methyl-5-(beta-hydroxyethyl)thiazole monophosphate (THZ-P) and 2-methyl-4-amino-5-hydroxymethyl pyrimidine pyrophosphate (HMP-PP) to form thiamine monophosphate (TMP).</text>
</comment>
<evidence type="ECO:0000256" key="11">
    <source>
        <dbReference type="ARBA" id="ARBA00022842"/>
    </source>
</evidence>
<comment type="catalytic activity">
    <reaction evidence="13">
        <text>4-methyl-5-(2-phosphooxyethyl)-thiazole + 4-amino-2-methyl-5-(diphosphooxymethyl)pyrimidine + H(+) = thiamine phosphate + diphosphate</text>
        <dbReference type="Rhea" id="RHEA:22328"/>
        <dbReference type="ChEBI" id="CHEBI:15378"/>
        <dbReference type="ChEBI" id="CHEBI:33019"/>
        <dbReference type="ChEBI" id="CHEBI:37575"/>
        <dbReference type="ChEBI" id="CHEBI:57841"/>
        <dbReference type="ChEBI" id="CHEBI:58296"/>
        <dbReference type="EC" id="2.5.1.3"/>
    </reaction>
</comment>
<sequence>MPKPGLDLTLYLVTGRELLPPGKDYYESLEESLQGGVTLVQVREKKADTAEFLEVAVKTIAICNKYKVPVLINDRIDICLASGAAGVHLGQTDMPISIARQLLPKDVIIGISAGNVEEARAARDAGADYVGIGALWWTNSKQLVKDVLGVRGVGALLDVLAGSSTKSVAIGGIKSTNLLRSMHGAVGPDSSRTLDGVAVISEIVGSTTPKAAAANLKKLTTAFLGSSPSIITISSSPRTPEALTSGVAQLLLKIREETPIIHQITNNVTINSLANITIALRASPIMATTPEEMEDLAKIGGALLVNFGTITDKAGMLAAGHHYNRNKKPIVFDPVGIGATTYRKATAKEILNTWQATVIKGNGGEIGSLYGSAEVASRGVDSVGQAFSDPARIVRQLARRERCVVVMTGKHDYISDGEHVLRLSNGHELLGDITGAGCMVGSCVASFCAAARLAEPQPKDEDGRLVRGDMLLAAVGGVLALCIASEIAAARSDVKGSGTFLPALIDEVYNLTPEKILSKAKIEVLQ</sequence>
<keyword evidence="10" id="KW-0067">ATP-binding</keyword>
<evidence type="ECO:0000259" key="18">
    <source>
        <dbReference type="Pfam" id="PF02581"/>
    </source>
</evidence>
<dbReference type="GO" id="GO:0005524">
    <property type="term" value="F:ATP binding"/>
    <property type="evidence" value="ECO:0007669"/>
    <property type="project" value="UniProtKB-KW"/>
</dbReference>
<comment type="pathway">
    <text evidence="5">Cofactor biosynthesis; thiamine diphosphate biosynthesis; thiamine phosphate from 4-amino-2-methyl-5-diphosphomethylpyrimidine and 4-methyl-5-(2-phosphoethyl)-thiazole: step 1/1.</text>
</comment>
<dbReference type="UniPathway" id="UPA00060">
    <property type="reaction ID" value="UER00139"/>
</dbReference>
<dbReference type="NCBIfam" id="TIGR00693">
    <property type="entry name" value="thiE"/>
    <property type="match status" value="1"/>
</dbReference>
<keyword evidence="8" id="KW-0547">Nucleotide-binding</keyword>
<gene>
    <name evidence="19" type="ORF">CALVIDRAFT_519006</name>
</gene>
<dbReference type="Proteomes" id="UP000076738">
    <property type="component" value="Unassembled WGS sequence"/>
</dbReference>
<keyword evidence="20" id="KW-1185">Reference proteome</keyword>
<comment type="catalytic activity">
    <reaction evidence="15">
        <text>2-[(2R,5Z)-2-carboxy-4-methylthiazol-5(2H)-ylidene]ethyl phosphate + 4-amino-2-methyl-5-(diphosphooxymethyl)pyrimidine + 2 H(+) = thiamine phosphate + CO2 + diphosphate</text>
        <dbReference type="Rhea" id="RHEA:47844"/>
        <dbReference type="ChEBI" id="CHEBI:15378"/>
        <dbReference type="ChEBI" id="CHEBI:16526"/>
        <dbReference type="ChEBI" id="CHEBI:33019"/>
        <dbReference type="ChEBI" id="CHEBI:37575"/>
        <dbReference type="ChEBI" id="CHEBI:57841"/>
        <dbReference type="ChEBI" id="CHEBI:62899"/>
        <dbReference type="EC" id="2.5.1.3"/>
    </reaction>
</comment>
<evidence type="ECO:0000313" key="20">
    <source>
        <dbReference type="Proteomes" id="UP000076738"/>
    </source>
</evidence>
<dbReference type="InterPro" id="IPR036206">
    <property type="entry name" value="ThiamineP_synth_sf"/>
</dbReference>
<dbReference type="AlphaFoldDB" id="A0A167J9C5"/>
<evidence type="ECO:0000256" key="15">
    <source>
        <dbReference type="ARBA" id="ARBA00047883"/>
    </source>
</evidence>
<dbReference type="CDD" id="cd00564">
    <property type="entry name" value="TMP_TenI"/>
    <property type="match status" value="1"/>
</dbReference>
<dbReference type="InterPro" id="IPR029056">
    <property type="entry name" value="Ribokinase-like"/>
</dbReference>
<evidence type="ECO:0000256" key="4">
    <source>
        <dbReference type="ARBA" id="ARBA00004868"/>
    </source>
</evidence>
<dbReference type="NCBIfam" id="NF006830">
    <property type="entry name" value="PRK09355.1"/>
    <property type="match status" value="1"/>
</dbReference>
<dbReference type="HAMAP" id="MF_00097">
    <property type="entry name" value="TMP_synthase"/>
    <property type="match status" value="1"/>
</dbReference>
<organism evidence="19 20">
    <name type="scientific">Calocera viscosa (strain TUFC12733)</name>
    <dbReference type="NCBI Taxonomy" id="1330018"/>
    <lineage>
        <taxon>Eukaryota</taxon>
        <taxon>Fungi</taxon>
        <taxon>Dikarya</taxon>
        <taxon>Basidiomycota</taxon>
        <taxon>Agaricomycotina</taxon>
        <taxon>Dacrymycetes</taxon>
        <taxon>Dacrymycetales</taxon>
        <taxon>Dacrymycetaceae</taxon>
        <taxon>Calocera</taxon>
    </lineage>
</organism>
<evidence type="ECO:0000256" key="10">
    <source>
        <dbReference type="ARBA" id="ARBA00022840"/>
    </source>
</evidence>
<keyword evidence="12" id="KW-0784">Thiamine biosynthesis</keyword>
<evidence type="ECO:0000256" key="12">
    <source>
        <dbReference type="ARBA" id="ARBA00022977"/>
    </source>
</evidence>
<evidence type="ECO:0000256" key="8">
    <source>
        <dbReference type="ARBA" id="ARBA00022741"/>
    </source>
</evidence>
<evidence type="ECO:0000256" key="17">
    <source>
        <dbReference type="ARBA" id="ARBA00061283"/>
    </source>
</evidence>
<dbReference type="GO" id="GO:0009229">
    <property type="term" value="P:thiamine diphosphate biosynthetic process"/>
    <property type="evidence" value="ECO:0007669"/>
    <property type="project" value="UniProtKB-UniPathway"/>
</dbReference>
<dbReference type="SUPFAM" id="SSF53613">
    <property type="entry name" value="Ribokinase-like"/>
    <property type="match status" value="1"/>
</dbReference>
<dbReference type="GO" id="GO:0009228">
    <property type="term" value="P:thiamine biosynthetic process"/>
    <property type="evidence" value="ECO:0007669"/>
    <property type="project" value="UniProtKB-KW"/>
</dbReference>
<dbReference type="Gene3D" id="3.20.20.70">
    <property type="entry name" value="Aldolase class I"/>
    <property type="match status" value="1"/>
</dbReference>